<evidence type="ECO:0000256" key="2">
    <source>
        <dbReference type="SAM" id="Phobius"/>
    </source>
</evidence>
<proteinExistence type="predicted"/>
<feature type="compositionally biased region" description="Pro residues" evidence="1">
    <location>
        <begin position="8"/>
        <end position="17"/>
    </location>
</feature>
<gene>
    <name evidence="3" type="ORF">SR1949_49760</name>
</gene>
<feature type="transmembrane region" description="Helical" evidence="2">
    <location>
        <begin position="99"/>
        <end position="126"/>
    </location>
</feature>
<keyword evidence="4" id="KW-1185">Reference proteome</keyword>
<keyword evidence="2" id="KW-0472">Membrane</keyword>
<dbReference type="EMBL" id="BJCE01000330">
    <property type="protein sequence ID" value="GCL39845.1"/>
    <property type="molecule type" value="Genomic_DNA"/>
</dbReference>
<evidence type="ECO:0000256" key="1">
    <source>
        <dbReference type="SAM" id="MobiDB-lite"/>
    </source>
</evidence>
<organism evidence="3 4">
    <name type="scientific">Sphaerospermopsis reniformis</name>
    <dbReference type="NCBI Taxonomy" id="531300"/>
    <lineage>
        <taxon>Bacteria</taxon>
        <taxon>Bacillati</taxon>
        <taxon>Cyanobacteriota</taxon>
        <taxon>Cyanophyceae</taxon>
        <taxon>Nostocales</taxon>
        <taxon>Aphanizomenonaceae</taxon>
        <taxon>Sphaerospermopsis</taxon>
    </lineage>
</organism>
<reference evidence="4" key="1">
    <citation type="submission" date="2019-02" db="EMBL/GenBank/DDBJ databases">
        <title>Draft genome sequence of Sphaerospermopsis reniformis NIES-1949.</title>
        <authorList>
            <person name="Yamaguchi H."/>
            <person name="Suzuki S."/>
            <person name="Kawachi M."/>
        </authorList>
    </citation>
    <scope>NUCLEOTIDE SEQUENCE [LARGE SCALE GENOMIC DNA]</scope>
    <source>
        <strain evidence="4">NIES-1949</strain>
    </source>
</reference>
<name>A0A480A4E7_9CYAN</name>
<accession>A0A480A4E7</accession>
<keyword evidence="2" id="KW-0812">Transmembrane</keyword>
<evidence type="ECO:0000313" key="3">
    <source>
        <dbReference type="EMBL" id="GCL39845.1"/>
    </source>
</evidence>
<protein>
    <submittedName>
        <fullName evidence="3">Uncharacterized protein</fullName>
    </submittedName>
</protein>
<comment type="caution">
    <text evidence="3">The sequence shown here is derived from an EMBL/GenBank/DDBJ whole genome shotgun (WGS) entry which is preliminary data.</text>
</comment>
<sequence length="138" mass="15100">MSQQQPSNPQPPSPPQPVAQSPVANTRLGNNTKKVVMNILEVVDQLFYGLMGDLGRTVYASIQDAIALSILLQVPGLIGKIIIGKDFSSFDVCLKENPLGASCYACFIIVTSDFLLWIVLAGRIIARFWADIKNLRKP</sequence>
<evidence type="ECO:0000313" key="4">
    <source>
        <dbReference type="Proteomes" id="UP000300142"/>
    </source>
</evidence>
<keyword evidence="2" id="KW-1133">Transmembrane helix</keyword>
<dbReference type="AlphaFoldDB" id="A0A480A4E7"/>
<feature type="region of interest" description="Disordered" evidence="1">
    <location>
        <begin position="1"/>
        <end position="24"/>
    </location>
</feature>
<dbReference type="Proteomes" id="UP000300142">
    <property type="component" value="Unassembled WGS sequence"/>
</dbReference>
<dbReference type="RefSeq" id="WP_199301830.1">
    <property type="nucleotide sequence ID" value="NZ_BJCE01000330.1"/>
</dbReference>
<feature type="transmembrane region" description="Helical" evidence="2">
    <location>
        <begin position="65"/>
        <end position="83"/>
    </location>
</feature>